<keyword evidence="3" id="KW-0813">Transport</keyword>
<keyword evidence="10" id="KW-0325">Glycoprotein</keyword>
<comment type="subcellular location">
    <subcellularLocation>
        <location evidence="1">Membrane</location>
        <topology evidence="1">Multi-pass membrane protein</topology>
    </subcellularLocation>
    <subcellularLocation>
        <location evidence="14">Postsynaptic cell membrane</location>
    </subcellularLocation>
</comment>
<keyword evidence="4 15" id="KW-0812">Transmembrane</keyword>
<keyword evidence="8 15" id="KW-0472">Membrane</keyword>
<dbReference type="Pfam" id="PF00060">
    <property type="entry name" value="Lig_chan"/>
    <property type="match status" value="1"/>
</dbReference>
<dbReference type="InterPro" id="IPR028082">
    <property type="entry name" value="Peripla_BP_I"/>
</dbReference>
<dbReference type="SUPFAM" id="SSF53850">
    <property type="entry name" value="Periplasmic binding protein-like II"/>
    <property type="match status" value="1"/>
</dbReference>
<accession>A0ABM1DXB1</accession>
<feature type="domain" description="Ionotropic glutamate receptor C-terminal" evidence="16">
    <location>
        <begin position="128"/>
        <end position="429"/>
    </location>
</feature>
<keyword evidence="11" id="KW-0628">Postsynaptic cell membrane</keyword>
<name>A0ABM1DXB1_PRICU</name>
<dbReference type="InterPro" id="IPR001320">
    <property type="entry name" value="Iontro_rcpt_C"/>
</dbReference>
<reference evidence="19" key="1">
    <citation type="submission" date="2025-08" db="UniProtKB">
        <authorList>
            <consortium name="RefSeq"/>
        </authorList>
    </citation>
    <scope>IDENTIFICATION</scope>
</reference>
<comment type="similarity">
    <text evidence="2">Belongs to the glutamate-gated ion channel (TC 1.A.10.1) family.</text>
</comment>
<evidence type="ECO:0000256" key="2">
    <source>
        <dbReference type="ARBA" id="ARBA00008685"/>
    </source>
</evidence>
<proteinExistence type="inferred from homology"/>
<evidence type="ECO:0000256" key="12">
    <source>
        <dbReference type="ARBA" id="ARBA00023286"/>
    </source>
</evidence>
<keyword evidence="5 15" id="KW-1133">Transmembrane helix</keyword>
<feature type="domain" description="Ionotropic glutamate receptor L-glutamate and glycine-binding" evidence="17">
    <location>
        <begin position="135"/>
        <end position="199"/>
    </location>
</feature>
<keyword evidence="12" id="KW-1071">Ligand-gated ion channel</keyword>
<evidence type="ECO:0000256" key="6">
    <source>
        <dbReference type="ARBA" id="ARBA00023018"/>
    </source>
</evidence>
<feature type="transmembrane region" description="Helical" evidence="15">
    <location>
        <begin position="255"/>
        <end position="273"/>
    </location>
</feature>
<sequence length="548" mass="62850">MRIFFEQDKWKYLDRTFWIGAGNTRISYASALMYDTVKVIIEAYTEMIRQKPERFQKNFRRNEMYNQDSKGIYCRRSEVIPWERGEKILRFLKNVTIPNGLTGPIQFDSKGRRTNYHLDVWEFTLKDNMDLRDPPYLTVDEEKLTASGNERYTGFCMDLVKRVASKINFKFKVEVVKDGTYGKASGDGTWSGMIGELIRDEADLAVAPLTITSARERVIDFSKPFMNLGISIMIKKPEKQKPGVFSFMNPLSYKIWMCIIFALIGVSIVLFLVSRFNPYEWRVEYVGNQPVAVNDFNISNSLWFSLGAFMQQGCDISPRLTSKLGVYQTMWQYMETQKPSVFVFKNSEGVKRVRQSKGKYAFLLESTTNDYINNRKPCDTMKVGENLDSKGYGIATPLRSDLREQITWAVLKLREDGELQTMENTWWYDKGECGGADTKDASQSELTLSNVAGIFYILIGGLVLSMITAVLEFFYRSRVEARQNKQSLTSAMRQKMRMSIEGNPEGENGRISTTVSDAPNYFGSPSQMVSADGMPDTMPYHGYTHTQV</sequence>
<evidence type="ECO:0000256" key="13">
    <source>
        <dbReference type="ARBA" id="ARBA00023303"/>
    </source>
</evidence>
<dbReference type="Pfam" id="PF10613">
    <property type="entry name" value="Lig_chan-Glu_bd"/>
    <property type="match status" value="1"/>
</dbReference>
<evidence type="ECO:0000256" key="5">
    <source>
        <dbReference type="ARBA" id="ARBA00022989"/>
    </source>
</evidence>
<evidence type="ECO:0000313" key="18">
    <source>
        <dbReference type="Proteomes" id="UP000695022"/>
    </source>
</evidence>
<gene>
    <name evidence="19" type="primary">LOC106806921</name>
</gene>
<keyword evidence="7" id="KW-0406">Ion transport</keyword>
<evidence type="ECO:0000256" key="10">
    <source>
        <dbReference type="ARBA" id="ARBA00023180"/>
    </source>
</evidence>
<dbReference type="InterPro" id="IPR019594">
    <property type="entry name" value="Glu/Gly-bd"/>
</dbReference>
<evidence type="ECO:0000313" key="19">
    <source>
        <dbReference type="RefSeq" id="XP_014664582.1"/>
    </source>
</evidence>
<evidence type="ECO:0000256" key="3">
    <source>
        <dbReference type="ARBA" id="ARBA00022448"/>
    </source>
</evidence>
<dbReference type="PANTHER" id="PTHR18966">
    <property type="entry name" value="IONOTROPIC GLUTAMATE RECEPTOR"/>
    <property type="match status" value="1"/>
</dbReference>
<evidence type="ECO:0000256" key="7">
    <source>
        <dbReference type="ARBA" id="ARBA00023065"/>
    </source>
</evidence>
<evidence type="ECO:0000256" key="15">
    <source>
        <dbReference type="SAM" id="Phobius"/>
    </source>
</evidence>
<keyword evidence="18" id="KW-1185">Reference proteome</keyword>
<dbReference type="SUPFAM" id="SSF53822">
    <property type="entry name" value="Periplasmic binding protein-like I"/>
    <property type="match status" value="1"/>
</dbReference>
<dbReference type="Gene3D" id="3.40.190.10">
    <property type="entry name" value="Periplasmic binding protein-like II"/>
    <property type="match status" value="3"/>
</dbReference>
<feature type="transmembrane region" description="Helical" evidence="15">
    <location>
        <begin position="454"/>
        <end position="475"/>
    </location>
</feature>
<dbReference type="InterPro" id="IPR001828">
    <property type="entry name" value="ANF_lig-bd_rcpt"/>
</dbReference>
<evidence type="ECO:0000256" key="14">
    <source>
        <dbReference type="ARBA" id="ARBA00034100"/>
    </source>
</evidence>
<dbReference type="Proteomes" id="UP000695022">
    <property type="component" value="Unplaced"/>
</dbReference>
<evidence type="ECO:0000256" key="9">
    <source>
        <dbReference type="ARBA" id="ARBA00023170"/>
    </source>
</evidence>
<keyword evidence="6" id="KW-0770">Synapse</keyword>
<evidence type="ECO:0000256" key="8">
    <source>
        <dbReference type="ARBA" id="ARBA00023136"/>
    </source>
</evidence>
<keyword evidence="13" id="KW-0407">Ion channel</keyword>
<protein>
    <submittedName>
        <fullName evidence="19">Glutamate receptor 4-like</fullName>
    </submittedName>
</protein>
<evidence type="ECO:0000259" key="17">
    <source>
        <dbReference type="SMART" id="SM00918"/>
    </source>
</evidence>
<dbReference type="InterPro" id="IPR015683">
    <property type="entry name" value="Ionotropic_Glu_rcpt"/>
</dbReference>
<dbReference type="RefSeq" id="XP_014664582.1">
    <property type="nucleotide sequence ID" value="XM_014809096.1"/>
</dbReference>
<dbReference type="SMART" id="SM00918">
    <property type="entry name" value="Lig_chan-Glu_bd"/>
    <property type="match status" value="1"/>
</dbReference>
<dbReference type="SMART" id="SM00079">
    <property type="entry name" value="PBPe"/>
    <property type="match status" value="1"/>
</dbReference>
<evidence type="ECO:0000259" key="16">
    <source>
        <dbReference type="SMART" id="SM00079"/>
    </source>
</evidence>
<keyword evidence="9" id="KW-0675">Receptor</keyword>
<evidence type="ECO:0000256" key="11">
    <source>
        <dbReference type="ARBA" id="ARBA00023257"/>
    </source>
</evidence>
<evidence type="ECO:0000256" key="4">
    <source>
        <dbReference type="ARBA" id="ARBA00022692"/>
    </source>
</evidence>
<dbReference type="Gene3D" id="3.40.50.2300">
    <property type="match status" value="1"/>
</dbReference>
<organism evidence="18 19">
    <name type="scientific">Priapulus caudatus</name>
    <name type="common">Priapulid worm</name>
    <dbReference type="NCBI Taxonomy" id="37621"/>
    <lineage>
        <taxon>Eukaryota</taxon>
        <taxon>Metazoa</taxon>
        <taxon>Ecdysozoa</taxon>
        <taxon>Scalidophora</taxon>
        <taxon>Priapulida</taxon>
        <taxon>Priapulimorpha</taxon>
        <taxon>Priapulimorphida</taxon>
        <taxon>Priapulidae</taxon>
        <taxon>Priapulus</taxon>
    </lineage>
</organism>
<dbReference type="Pfam" id="PF01094">
    <property type="entry name" value="ANF_receptor"/>
    <property type="match status" value="1"/>
</dbReference>
<dbReference type="GeneID" id="106806921"/>
<evidence type="ECO:0000256" key="1">
    <source>
        <dbReference type="ARBA" id="ARBA00004141"/>
    </source>
</evidence>